<evidence type="ECO:0000256" key="1">
    <source>
        <dbReference type="SAM" id="Phobius"/>
    </source>
</evidence>
<evidence type="ECO:0000313" key="3">
    <source>
        <dbReference type="Proteomes" id="UP000490386"/>
    </source>
</evidence>
<accession>A0A7J5B4B5</accession>
<feature type="transmembrane region" description="Helical" evidence="1">
    <location>
        <begin position="54"/>
        <end position="75"/>
    </location>
</feature>
<sequence>MDEIELLRRVRADQAEPSRAAVESGRDALVERARSAGGAATVGPRARKRIRVGWSLLTAITVGAVATAVIVTGGFSNDTGPAAPPPAAAAVLQDAAEAAIATRDPVVQPGQYLRIETQAVYSSTALLSDTEAVSWLEGTHDVLYVPANRDEDWVLEKSAREVVETFGAESERLAEEQAASGMQGPGFVDELLRAPGGTFYGMPATEDIYDFESLPRDPAAMYAHITAANADHGGNPDARALVFIADLLRSGPVPADIRAALFGAAALVPSITITDQDARQGGRSGVAIGIEQAGTGNSQEIVIDPDTGELIGERQVQNDGLGGIPPGTTVGSTTVTTTVVDDAPAGGTQGGALGDFCEHDPATGAITCT</sequence>
<keyword evidence="1" id="KW-0812">Transmembrane</keyword>
<organism evidence="2 3">
    <name type="scientific">Pseudoclavibacter terrae</name>
    <dbReference type="NCBI Taxonomy" id="1530195"/>
    <lineage>
        <taxon>Bacteria</taxon>
        <taxon>Bacillati</taxon>
        <taxon>Actinomycetota</taxon>
        <taxon>Actinomycetes</taxon>
        <taxon>Micrococcales</taxon>
        <taxon>Microbacteriaceae</taxon>
        <taxon>Pseudoclavibacter</taxon>
    </lineage>
</organism>
<name>A0A7J5B4B5_9MICO</name>
<keyword evidence="1" id="KW-1133">Transmembrane helix</keyword>
<dbReference type="OrthoDB" id="3387554at2"/>
<dbReference type="Proteomes" id="UP000490386">
    <property type="component" value="Unassembled WGS sequence"/>
</dbReference>
<dbReference type="EMBL" id="WBJX01000001">
    <property type="protein sequence ID" value="KAB1639022.1"/>
    <property type="molecule type" value="Genomic_DNA"/>
</dbReference>
<dbReference type="RefSeq" id="WP_151422053.1">
    <property type="nucleotide sequence ID" value="NZ_WBJX01000001.1"/>
</dbReference>
<dbReference type="AlphaFoldDB" id="A0A7J5B4B5"/>
<comment type="caution">
    <text evidence="2">The sequence shown here is derived from an EMBL/GenBank/DDBJ whole genome shotgun (WGS) entry which is preliminary data.</text>
</comment>
<evidence type="ECO:0008006" key="4">
    <source>
        <dbReference type="Google" id="ProtNLM"/>
    </source>
</evidence>
<protein>
    <recommendedName>
        <fullName evidence="4">CU044_5270 family protein</fullName>
    </recommendedName>
</protein>
<dbReference type="InterPro" id="IPR047789">
    <property type="entry name" value="CU044_5270-like"/>
</dbReference>
<keyword evidence="1" id="KW-0472">Membrane</keyword>
<evidence type="ECO:0000313" key="2">
    <source>
        <dbReference type="EMBL" id="KAB1639022.1"/>
    </source>
</evidence>
<reference evidence="2 3" key="1">
    <citation type="submission" date="2019-09" db="EMBL/GenBank/DDBJ databases">
        <title>Phylogeny of genus Pseudoclavibacter and closely related genus.</title>
        <authorList>
            <person name="Li Y."/>
        </authorList>
    </citation>
    <scope>NUCLEOTIDE SEQUENCE [LARGE SCALE GENOMIC DNA]</scope>
    <source>
        <strain evidence="2 3">THG-MD12</strain>
    </source>
</reference>
<proteinExistence type="predicted"/>
<gene>
    <name evidence="2" type="ORF">F8O03_01325</name>
</gene>
<dbReference type="NCBIfam" id="NF038083">
    <property type="entry name" value="CU044_5270_fam"/>
    <property type="match status" value="1"/>
</dbReference>
<keyword evidence="3" id="KW-1185">Reference proteome</keyword>